<evidence type="ECO:0000259" key="2">
    <source>
        <dbReference type="Pfam" id="PF17881"/>
    </source>
</evidence>
<dbReference type="Pfam" id="PF17881">
    <property type="entry name" value="TseB"/>
    <property type="match status" value="1"/>
</dbReference>
<dbReference type="InterPro" id="IPR041401">
    <property type="entry name" value="TseB-like_dom"/>
</dbReference>
<evidence type="ECO:0000256" key="1">
    <source>
        <dbReference type="SAM" id="Phobius"/>
    </source>
</evidence>
<dbReference type="SUPFAM" id="SSF54403">
    <property type="entry name" value="Cystatin/monellin"/>
    <property type="match status" value="2"/>
</dbReference>
<protein>
    <recommendedName>
        <fullName evidence="2">Cell wall elongation regulator TseB-like domain-containing protein</fullName>
    </recommendedName>
</protein>
<feature type="transmembrane region" description="Helical" evidence="1">
    <location>
        <begin position="6"/>
        <end position="25"/>
    </location>
</feature>
<evidence type="ECO:0000313" key="3">
    <source>
        <dbReference type="EMBL" id="ANE47932.1"/>
    </source>
</evidence>
<dbReference type="Gene3D" id="3.10.450.40">
    <property type="match status" value="2"/>
</dbReference>
<sequence>MKKKYIFYSIIALILLVIGLNRFYYYMQLDHWTERHAAVETALKEAGITEVDQANPYIWDDSYYVVSGKNKAGVEVMTWIPEDGKEVETREMSDGVSKERIAALTKERSPDAEILRILPGKMKGAPIWEVFYTKVDGSEERHFYDFYQWKDGRYIVTYNMSIH</sequence>
<name>A0A172TLS4_9BACL</name>
<keyword evidence="1" id="KW-0472">Membrane</keyword>
<dbReference type="OrthoDB" id="2678417at2"/>
<dbReference type="STRING" id="1178515.SY83_18370"/>
<accession>A0A172TLS4</accession>
<organism evidence="3 4">
    <name type="scientific">Paenibacillus swuensis</name>
    <dbReference type="NCBI Taxonomy" id="1178515"/>
    <lineage>
        <taxon>Bacteria</taxon>
        <taxon>Bacillati</taxon>
        <taxon>Bacillota</taxon>
        <taxon>Bacilli</taxon>
        <taxon>Bacillales</taxon>
        <taxon>Paenibacillaceae</taxon>
        <taxon>Paenibacillus</taxon>
    </lineage>
</organism>
<keyword evidence="1" id="KW-0812">Transmembrane</keyword>
<dbReference type="PATRIC" id="fig|1178515.4.peg.3704"/>
<gene>
    <name evidence="3" type="ORF">SY83_18370</name>
</gene>
<dbReference type="Proteomes" id="UP000076927">
    <property type="component" value="Chromosome"/>
</dbReference>
<proteinExistence type="predicted"/>
<dbReference type="RefSeq" id="WP_068609163.1">
    <property type="nucleotide sequence ID" value="NZ_CP011388.1"/>
</dbReference>
<dbReference type="InterPro" id="IPR046350">
    <property type="entry name" value="Cystatin_sf"/>
</dbReference>
<dbReference type="EMBL" id="CP011388">
    <property type="protein sequence ID" value="ANE47932.1"/>
    <property type="molecule type" value="Genomic_DNA"/>
</dbReference>
<keyword evidence="1" id="KW-1133">Transmembrane helix</keyword>
<evidence type="ECO:0000313" key="4">
    <source>
        <dbReference type="Proteomes" id="UP000076927"/>
    </source>
</evidence>
<keyword evidence="4" id="KW-1185">Reference proteome</keyword>
<reference evidence="3 4" key="1">
    <citation type="submission" date="2015-01" db="EMBL/GenBank/DDBJ databases">
        <title>Paenibacillus swuensis/DY6/whole genome sequencing.</title>
        <authorList>
            <person name="Kim M.K."/>
            <person name="Srinivasan S."/>
            <person name="Lee J.-J."/>
        </authorList>
    </citation>
    <scope>NUCLEOTIDE SEQUENCE [LARGE SCALE GENOMIC DNA]</scope>
    <source>
        <strain evidence="3 4">DY6</strain>
    </source>
</reference>
<dbReference type="KEGG" id="pswu:SY83_18370"/>
<feature type="domain" description="Cell wall elongation regulator TseB-like" evidence="2">
    <location>
        <begin position="37"/>
        <end position="81"/>
    </location>
</feature>
<dbReference type="AlphaFoldDB" id="A0A172TLS4"/>